<evidence type="ECO:0000313" key="3">
    <source>
        <dbReference type="WBParaSite" id="MhA1_Contig704.frz3.gene2"/>
    </source>
</evidence>
<dbReference type="AlphaFoldDB" id="A0A1I8BXS9"/>
<feature type="region of interest" description="Disordered" evidence="1">
    <location>
        <begin position="69"/>
        <end position="91"/>
    </location>
</feature>
<feature type="compositionally biased region" description="Low complexity" evidence="1">
    <location>
        <begin position="75"/>
        <end position="84"/>
    </location>
</feature>
<keyword evidence="2" id="KW-1185">Reference proteome</keyword>
<evidence type="ECO:0000313" key="2">
    <source>
        <dbReference type="Proteomes" id="UP000095281"/>
    </source>
</evidence>
<accession>A0A1I8BXS9</accession>
<evidence type="ECO:0000256" key="1">
    <source>
        <dbReference type="SAM" id="MobiDB-lite"/>
    </source>
</evidence>
<sequence>MTVNFGRLTAGQRKIKVKRFWLLLLLFPFIEAVIRNNRVILHDEHLPNGGDDTDLEEWTFARDEGRRLREEETTTKTTINNNNNEEIKEKNKRRKRLINEWKDKWHNKALKWGKSDEELIRLIFKN</sequence>
<dbReference type="WBParaSite" id="MhA1_Contig704.frz3.gene2">
    <property type="protein sequence ID" value="MhA1_Contig704.frz3.gene2"/>
    <property type="gene ID" value="MhA1_Contig704.frz3.gene2"/>
</dbReference>
<protein>
    <submittedName>
        <fullName evidence="3">Uncharacterized protein</fullName>
    </submittedName>
</protein>
<organism evidence="2 3">
    <name type="scientific">Meloidogyne hapla</name>
    <name type="common">Root-knot nematode worm</name>
    <dbReference type="NCBI Taxonomy" id="6305"/>
    <lineage>
        <taxon>Eukaryota</taxon>
        <taxon>Metazoa</taxon>
        <taxon>Ecdysozoa</taxon>
        <taxon>Nematoda</taxon>
        <taxon>Chromadorea</taxon>
        <taxon>Rhabditida</taxon>
        <taxon>Tylenchina</taxon>
        <taxon>Tylenchomorpha</taxon>
        <taxon>Tylenchoidea</taxon>
        <taxon>Meloidogynidae</taxon>
        <taxon>Meloidogyninae</taxon>
        <taxon>Meloidogyne</taxon>
    </lineage>
</organism>
<name>A0A1I8BXS9_MELHA</name>
<dbReference type="Proteomes" id="UP000095281">
    <property type="component" value="Unplaced"/>
</dbReference>
<reference evidence="3" key="1">
    <citation type="submission" date="2016-11" db="UniProtKB">
        <authorList>
            <consortium name="WormBaseParasite"/>
        </authorList>
    </citation>
    <scope>IDENTIFICATION</scope>
</reference>
<proteinExistence type="predicted"/>